<name>A0A7E4ZQA5_PANRE</name>
<dbReference type="Proteomes" id="UP000492821">
    <property type="component" value="Unassembled WGS sequence"/>
</dbReference>
<feature type="signal peptide" evidence="1">
    <location>
        <begin position="1"/>
        <end position="17"/>
    </location>
</feature>
<reference evidence="2" key="1">
    <citation type="journal article" date="2013" name="Genetics">
        <title>The draft genome and transcriptome of Panagrellus redivivus are shaped by the harsh demands of a free-living lifestyle.</title>
        <authorList>
            <person name="Srinivasan J."/>
            <person name="Dillman A.R."/>
            <person name="Macchietto M.G."/>
            <person name="Heikkinen L."/>
            <person name="Lakso M."/>
            <person name="Fracchia K.M."/>
            <person name="Antoshechkin I."/>
            <person name="Mortazavi A."/>
            <person name="Wong G."/>
            <person name="Sternberg P.W."/>
        </authorList>
    </citation>
    <scope>NUCLEOTIDE SEQUENCE [LARGE SCALE GENOMIC DNA]</scope>
    <source>
        <strain evidence="2">MT8872</strain>
    </source>
</reference>
<accession>A0A7E4ZQA5</accession>
<protein>
    <submittedName>
        <fullName evidence="3">Transthyretin-like family protein</fullName>
    </submittedName>
</protein>
<evidence type="ECO:0000313" key="3">
    <source>
        <dbReference type="WBParaSite" id="Pan_g10998.t1"/>
    </source>
</evidence>
<evidence type="ECO:0000256" key="1">
    <source>
        <dbReference type="SAM" id="SignalP"/>
    </source>
</evidence>
<proteinExistence type="predicted"/>
<feature type="chain" id="PRO_5028819116" evidence="1">
    <location>
        <begin position="18"/>
        <end position="133"/>
    </location>
</feature>
<evidence type="ECO:0000313" key="2">
    <source>
        <dbReference type="Proteomes" id="UP000492821"/>
    </source>
</evidence>
<sequence length="133" mass="15365">MKLHVVLLVVAFQLVSADERKFYAIKGRIFCNGAVIPKFVFKTVEHDTFKDDVREYYAYQSTIDLEAFDDDGFFNFDLELELIIPFKCGSCQGAIVRNIGTNYQFDSLAAAQSNVYRFGDIELSKLCRYFFSY</sequence>
<dbReference type="AlphaFoldDB" id="A0A7E4ZQA5"/>
<reference evidence="3" key="2">
    <citation type="submission" date="2020-10" db="UniProtKB">
        <authorList>
            <consortium name="WormBaseParasite"/>
        </authorList>
    </citation>
    <scope>IDENTIFICATION</scope>
</reference>
<organism evidence="2 3">
    <name type="scientific">Panagrellus redivivus</name>
    <name type="common">Microworm</name>
    <dbReference type="NCBI Taxonomy" id="6233"/>
    <lineage>
        <taxon>Eukaryota</taxon>
        <taxon>Metazoa</taxon>
        <taxon>Ecdysozoa</taxon>
        <taxon>Nematoda</taxon>
        <taxon>Chromadorea</taxon>
        <taxon>Rhabditida</taxon>
        <taxon>Tylenchina</taxon>
        <taxon>Panagrolaimomorpha</taxon>
        <taxon>Panagrolaimoidea</taxon>
        <taxon>Panagrolaimidae</taxon>
        <taxon>Panagrellus</taxon>
    </lineage>
</organism>
<keyword evidence="1" id="KW-0732">Signal</keyword>
<dbReference type="WBParaSite" id="Pan_g10998.t1">
    <property type="protein sequence ID" value="Pan_g10998.t1"/>
    <property type="gene ID" value="Pan_g10998"/>
</dbReference>
<keyword evidence="2" id="KW-1185">Reference proteome</keyword>